<dbReference type="PROSITE" id="PS50157">
    <property type="entry name" value="ZINC_FINGER_C2H2_2"/>
    <property type="match status" value="5"/>
</dbReference>
<gene>
    <name evidence="11" type="ORF">QE152_g10996</name>
</gene>
<dbReference type="SMART" id="SM00868">
    <property type="entry name" value="zf-AD"/>
    <property type="match status" value="1"/>
</dbReference>
<name>A0AAW1LTY1_POPJA</name>
<dbReference type="Pfam" id="PF07776">
    <property type="entry name" value="zf-AD"/>
    <property type="match status" value="1"/>
</dbReference>
<keyword evidence="12" id="KW-1185">Reference proteome</keyword>
<evidence type="ECO:0000256" key="1">
    <source>
        <dbReference type="ARBA" id="ARBA00004123"/>
    </source>
</evidence>
<feature type="domain" description="C2H2-type" evidence="9">
    <location>
        <begin position="267"/>
        <end position="294"/>
    </location>
</feature>
<sequence>MQRSNNITLCRACLKAEGNIYPLTFTSTGHEKINFATMLMSCTAVSIQPNDSLPDHICEKCLCILIMAYNFKEQCEKSDLFLRKRGCIKLIIVKDTSSDTISEISDINIKTETDEDTSFVDDIGNSEEVAQNVQSEVVFVNEQHEDVDTVKTTNIKREHSYNSEEDFKPKRVKYKRKTGSFQCPKCDKVLTTRYGLDYHTKHHNEGDKYICPVDDCKRKFFWKPTLKRHMLVHSNEKQFLCYICGKEYSAADSFWYHVKSHEGKRPYLCTYCGKSYKQGIHLKYHMHSHTQKRPFKCSKCNRAYLGPTQLRRHWKKFCGIGKDPPPERRRRALELN</sequence>
<dbReference type="PROSITE" id="PS51915">
    <property type="entry name" value="ZAD"/>
    <property type="match status" value="1"/>
</dbReference>
<protein>
    <submittedName>
        <fullName evidence="11">Zinc-finger associated domain (Zf-AD)</fullName>
    </submittedName>
</protein>
<feature type="domain" description="C2H2-type" evidence="9">
    <location>
        <begin position="239"/>
        <end position="266"/>
    </location>
</feature>
<feature type="domain" description="ZAD" evidence="10">
    <location>
        <begin position="8"/>
        <end position="85"/>
    </location>
</feature>
<evidence type="ECO:0000313" key="11">
    <source>
        <dbReference type="EMBL" id="KAK9737141.1"/>
    </source>
</evidence>
<evidence type="ECO:0000256" key="7">
    <source>
        <dbReference type="PROSITE-ProRule" id="PRU00042"/>
    </source>
</evidence>
<dbReference type="GO" id="GO:0000981">
    <property type="term" value="F:DNA-binding transcription factor activity, RNA polymerase II-specific"/>
    <property type="evidence" value="ECO:0007669"/>
    <property type="project" value="TreeGrafter"/>
</dbReference>
<dbReference type="InterPro" id="IPR012934">
    <property type="entry name" value="Znf_AD"/>
</dbReference>
<comment type="caution">
    <text evidence="11">The sequence shown here is derived from an EMBL/GenBank/DDBJ whole genome shotgun (WGS) entry which is preliminary data.</text>
</comment>
<dbReference type="PANTHER" id="PTHR24394">
    <property type="entry name" value="ZINC FINGER PROTEIN"/>
    <property type="match status" value="1"/>
</dbReference>
<keyword evidence="5 8" id="KW-0862">Zinc</keyword>
<feature type="binding site" evidence="8">
    <location>
        <position position="13"/>
    </location>
    <ligand>
        <name>Zn(2+)</name>
        <dbReference type="ChEBI" id="CHEBI:29105"/>
    </ligand>
</feature>
<feature type="domain" description="C2H2-type" evidence="9">
    <location>
        <begin position="181"/>
        <end position="208"/>
    </location>
</feature>
<dbReference type="AlphaFoldDB" id="A0AAW1LTY1"/>
<evidence type="ECO:0000256" key="8">
    <source>
        <dbReference type="PROSITE-ProRule" id="PRU01263"/>
    </source>
</evidence>
<comment type="subcellular location">
    <subcellularLocation>
        <location evidence="1">Nucleus</location>
    </subcellularLocation>
</comment>
<evidence type="ECO:0000256" key="6">
    <source>
        <dbReference type="ARBA" id="ARBA00023242"/>
    </source>
</evidence>
<dbReference type="SUPFAM" id="SSF57716">
    <property type="entry name" value="Glucocorticoid receptor-like (DNA-binding domain)"/>
    <property type="match status" value="1"/>
</dbReference>
<feature type="binding site" evidence="8">
    <location>
        <position position="10"/>
    </location>
    <ligand>
        <name>Zn(2+)</name>
        <dbReference type="ChEBI" id="CHEBI:29105"/>
    </ligand>
</feature>
<dbReference type="GO" id="GO:0005634">
    <property type="term" value="C:nucleus"/>
    <property type="evidence" value="ECO:0007669"/>
    <property type="project" value="UniProtKB-SubCell"/>
</dbReference>
<dbReference type="Gene3D" id="3.30.160.60">
    <property type="entry name" value="Classic Zinc Finger"/>
    <property type="match status" value="3"/>
</dbReference>
<evidence type="ECO:0000259" key="10">
    <source>
        <dbReference type="PROSITE" id="PS51915"/>
    </source>
</evidence>
<keyword evidence="4 7" id="KW-0863">Zinc-finger</keyword>
<keyword evidence="3" id="KW-0677">Repeat</keyword>
<dbReference type="EMBL" id="JASPKY010000104">
    <property type="protein sequence ID" value="KAK9737141.1"/>
    <property type="molecule type" value="Genomic_DNA"/>
</dbReference>
<dbReference type="SUPFAM" id="SSF57667">
    <property type="entry name" value="beta-beta-alpha zinc fingers"/>
    <property type="match status" value="2"/>
</dbReference>
<organism evidence="11 12">
    <name type="scientific">Popillia japonica</name>
    <name type="common">Japanese beetle</name>
    <dbReference type="NCBI Taxonomy" id="7064"/>
    <lineage>
        <taxon>Eukaryota</taxon>
        <taxon>Metazoa</taxon>
        <taxon>Ecdysozoa</taxon>
        <taxon>Arthropoda</taxon>
        <taxon>Hexapoda</taxon>
        <taxon>Insecta</taxon>
        <taxon>Pterygota</taxon>
        <taxon>Neoptera</taxon>
        <taxon>Endopterygota</taxon>
        <taxon>Coleoptera</taxon>
        <taxon>Polyphaga</taxon>
        <taxon>Scarabaeiformia</taxon>
        <taxon>Scarabaeidae</taxon>
        <taxon>Rutelinae</taxon>
        <taxon>Popillia</taxon>
    </lineage>
</organism>
<dbReference type="GO" id="GO:0008270">
    <property type="term" value="F:zinc ion binding"/>
    <property type="evidence" value="ECO:0007669"/>
    <property type="project" value="UniProtKB-UniRule"/>
</dbReference>
<evidence type="ECO:0000259" key="9">
    <source>
        <dbReference type="PROSITE" id="PS50157"/>
    </source>
</evidence>
<dbReference type="InterPro" id="IPR036236">
    <property type="entry name" value="Znf_C2H2_sf"/>
</dbReference>
<feature type="binding site" evidence="8">
    <location>
        <position position="61"/>
    </location>
    <ligand>
        <name>Zn(2+)</name>
        <dbReference type="ChEBI" id="CHEBI:29105"/>
    </ligand>
</feature>
<dbReference type="PROSITE" id="PS00028">
    <property type="entry name" value="ZINC_FINGER_C2H2_1"/>
    <property type="match status" value="4"/>
</dbReference>
<proteinExistence type="predicted"/>
<evidence type="ECO:0000256" key="3">
    <source>
        <dbReference type="ARBA" id="ARBA00022737"/>
    </source>
</evidence>
<accession>A0AAW1LTY1</accession>
<evidence type="ECO:0000256" key="4">
    <source>
        <dbReference type="ARBA" id="ARBA00022771"/>
    </source>
</evidence>
<dbReference type="Gene3D" id="3.40.1800.20">
    <property type="match status" value="1"/>
</dbReference>
<dbReference type="FunFam" id="3.30.160.60:FF:000145">
    <property type="entry name" value="Zinc finger protein 574"/>
    <property type="match status" value="1"/>
</dbReference>
<evidence type="ECO:0000256" key="2">
    <source>
        <dbReference type="ARBA" id="ARBA00022723"/>
    </source>
</evidence>
<dbReference type="Proteomes" id="UP001458880">
    <property type="component" value="Unassembled WGS sequence"/>
</dbReference>
<evidence type="ECO:0000256" key="5">
    <source>
        <dbReference type="ARBA" id="ARBA00022833"/>
    </source>
</evidence>
<keyword evidence="2 8" id="KW-0479">Metal-binding</keyword>
<evidence type="ECO:0000313" key="12">
    <source>
        <dbReference type="Proteomes" id="UP001458880"/>
    </source>
</evidence>
<dbReference type="InterPro" id="IPR013087">
    <property type="entry name" value="Znf_C2H2_type"/>
</dbReference>
<feature type="domain" description="C2H2-type" evidence="9">
    <location>
        <begin position="295"/>
        <end position="324"/>
    </location>
</feature>
<keyword evidence="6" id="KW-0539">Nucleus</keyword>
<feature type="domain" description="C2H2-type" evidence="9">
    <location>
        <begin position="209"/>
        <end position="238"/>
    </location>
</feature>
<dbReference type="SMART" id="SM00355">
    <property type="entry name" value="ZnF_C2H2"/>
    <property type="match status" value="5"/>
</dbReference>
<feature type="binding site" evidence="8">
    <location>
        <position position="58"/>
    </location>
    <ligand>
        <name>Zn(2+)</name>
        <dbReference type="ChEBI" id="CHEBI:29105"/>
    </ligand>
</feature>
<dbReference type="PANTHER" id="PTHR24394:SF58">
    <property type="entry name" value="ZINC FINGER AND BTB DOMAIN CONTAINING 33"/>
    <property type="match status" value="1"/>
</dbReference>
<dbReference type="Pfam" id="PF00096">
    <property type="entry name" value="zf-C2H2"/>
    <property type="match status" value="2"/>
</dbReference>
<reference evidence="11 12" key="1">
    <citation type="journal article" date="2024" name="BMC Genomics">
        <title>De novo assembly and annotation of Popillia japonica's genome with initial clues to its potential as an invasive pest.</title>
        <authorList>
            <person name="Cucini C."/>
            <person name="Boschi S."/>
            <person name="Funari R."/>
            <person name="Cardaioli E."/>
            <person name="Iannotti N."/>
            <person name="Marturano G."/>
            <person name="Paoli F."/>
            <person name="Bruttini M."/>
            <person name="Carapelli A."/>
            <person name="Frati F."/>
            <person name="Nardi F."/>
        </authorList>
    </citation>
    <scope>NUCLEOTIDE SEQUENCE [LARGE SCALE GENOMIC DNA]</scope>
    <source>
        <strain evidence="11">DMR45628</strain>
    </source>
</reference>